<feature type="transmembrane region" description="Helical" evidence="1">
    <location>
        <begin position="21"/>
        <end position="52"/>
    </location>
</feature>
<feature type="transmembrane region" description="Helical" evidence="1">
    <location>
        <begin position="242"/>
        <end position="266"/>
    </location>
</feature>
<keyword evidence="3" id="KW-1185">Reference proteome</keyword>
<evidence type="ECO:0000256" key="1">
    <source>
        <dbReference type="SAM" id="Phobius"/>
    </source>
</evidence>
<dbReference type="HOGENOM" id="CLU_083802_0_0_2"/>
<keyword evidence="1" id="KW-0472">Membrane</keyword>
<feature type="transmembrane region" description="Helical" evidence="1">
    <location>
        <begin position="64"/>
        <end position="84"/>
    </location>
</feature>
<evidence type="ECO:0008006" key="4">
    <source>
        <dbReference type="Google" id="ProtNLM"/>
    </source>
</evidence>
<evidence type="ECO:0000313" key="2">
    <source>
        <dbReference type="EMBL" id="ADI36820.1"/>
    </source>
</evidence>
<dbReference type="InterPro" id="IPR025098">
    <property type="entry name" value="DUF4013"/>
</dbReference>
<dbReference type="InParanoid" id="D7DUL0"/>
<keyword evidence="1" id="KW-1133">Transmembrane helix</keyword>
<accession>D7DUL0</accession>
<organism evidence="2 3">
    <name type="scientific">Methanococcus voltae (strain ATCC BAA-1334 / A3)</name>
    <dbReference type="NCBI Taxonomy" id="456320"/>
    <lineage>
        <taxon>Archaea</taxon>
        <taxon>Methanobacteriati</taxon>
        <taxon>Methanobacteriota</taxon>
        <taxon>Methanomada group</taxon>
        <taxon>Methanococci</taxon>
        <taxon>Methanococcales</taxon>
        <taxon>Methanococcaceae</taxon>
        <taxon>Methanococcus</taxon>
    </lineage>
</organism>
<dbReference type="Proteomes" id="UP000007722">
    <property type="component" value="Chromosome"/>
</dbReference>
<keyword evidence="1" id="KW-0812">Transmembrane</keyword>
<dbReference type="EMBL" id="CP002057">
    <property type="protein sequence ID" value="ADI36820.1"/>
    <property type="molecule type" value="Genomic_DNA"/>
</dbReference>
<dbReference type="eggNOG" id="arCOG02880">
    <property type="taxonomic scope" value="Archaea"/>
</dbReference>
<evidence type="ECO:0000313" key="3">
    <source>
        <dbReference type="Proteomes" id="UP000007722"/>
    </source>
</evidence>
<dbReference type="KEGG" id="mvo:Mvol_1163"/>
<dbReference type="Pfam" id="PF13197">
    <property type="entry name" value="DUF4013"/>
    <property type="match status" value="1"/>
</dbReference>
<protein>
    <recommendedName>
        <fullName evidence="4">Glycerophosphoryl diester phosphodiesterase membrane domain-containing protein</fullName>
    </recommendedName>
</protein>
<sequence length="293" mass="32772">MSFSDDYIVNPLKYSLSNSKAFLTYIIVSFFPDILAVVFVMVISIVGFLGIMDSQGLSSRMVNVLLFLIIMVIYYIIAILAALISKGYLVTVIKTTVEGDSILPKWENWGNLAFKGFSLAIFTFILWLVFILILMIIGFLSAIFSIIGYSAGIQSPNLLSFLVMVGLGISAGITFLMYYVLALSNYATKERFGAFFEIKTLSKMMSWKLLGVLITMVVIAGILFVPVIIMYFFTMAFVGNPVLFIIFIVITLLLVVVLVGISSFYLSRCLGIYYKSKLENKPEFNNIEDNVKI</sequence>
<feature type="transmembrane region" description="Helical" evidence="1">
    <location>
        <begin position="209"/>
        <end position="236"/>
    </location>
</feature>
<dbReference type="AlphaFoldDB" id="D7DUL0"/>
<feature type="transmembrane region" description="Helical" evidence="1">
    <location>
        <begin position="119"/>
        <end position="147"/>
    </location>
</feature>
<dbReference type="STRING" id="456320.Mvol_1163"/>
<name>D7DUL0_METV3</name>
<dbReference type="OrthoDB" id="60637at2157"/>
<proteinExistence type="predicted"/>
<feature type="transmembrane region" description="Helical" evidence="1">
    <location>
        <begin position="159"/>
        <end position="181"/>
    </location>
</feature>
<reference evidence="2 3" key="1">
    <citation type="submission" date="2010-05" db="EMBL/GenBank/DDBJ databases">
        <title>Complete sequence of Methanococcus voltae A3.</title>
        <authorList>
            <consortium name="US DOE Joint Genome Institute"/>
            <person name="Lucas S."/>
            <person name="Copeland A."/>
            <person name="Lapidus A."/>
            <person name="Cheng J.-F."/>
            <person name="Bruce D."/>
            <person name="Goodwin L."/>
            <person name="Pitluck S."/>
            <person name="Lowry S."/>
            <person name="Clum A."/>
            <person name="Land M."/>
            <person name="Hauser L."/>
            <person name="Kyrpides N."/>
            <person name="Mikhailova N."/>
            <person name="Whitman W.B."/>
            <person name="Woyke T."/>
        </authorList>
    </citation>
    <scope>NUCLEOTIDE SEQUENCE [LARGE SCALE GENOMIC DNA]</scope>
    <source>
        <strain evidence="3">ATCC BAA-1334 / A3</strain>
    </source>
</reference>
<gene>
    <name evidence="2" type="ordered locus">Mvol_1163</name>
</gene>